<protein>
    <submittedName>
        <fullName evidence="2">Putative ovule protein</fullName>
    </submittedName>
</protein>
<feature type="transmembrane region" description="Helical" evidence="1">
    <location>
        <begin position="12"/>
        <end position="32"/>
    </location>
</feature>
<dbReference type="AlphaFoldDB" id="A0A0V0GTD1"/>
<evidence type="ECO:0000313" key="2">
    <source>
        <dbReference type="EMBL" id="JAP10475.1"/>
    </source>
</evidence>
<reference evidence="2" key="1">
    <citation type="submission" date="2015-12" db="EMBL/GenBank/DDBJ databases">
        <title>Gene expression during late stages of embryo sac development: a critical building block for successful pollen-pistil interactions.</title>
        <authorList>
            <person name="Liu Y."/>
            <person name="Joly V."/>
            <person name="Sabar M."/>
            <person name="Matton D.P."/>
        </authorList>
    </citation>
    <scope>NUCLEOTIDE SEQUENCE</scope>
</reference>
<feature type="non-terminal residue" evidence="2">
    <location>
        <position position="1"/>
    </location>
</feature>
<sequence length="60" mass="7367">PFYFLCFKKRTYFVFHKIYYLLVFLLSVSINLDSCYIESLKWKVGPITIFCIYWAQIRNL</sequence>
<evidence type="ECO:0000256" key="1">
    <source>
        <dbReference type="SAM" id="Phobius"/>
    </source>
</evidence>
<keyword evidence="1" id="KW-1133">Transmembrane helix</keyword>
<organism evidence="2">
    <name type="scientific">Solanum chacoense</name>
    <name type="common">Chaco potato</name>
    <dbReference type="NCBI Taxonomy" id="4108"/>
    <lineage>
        <taxon>Eukaryota</taxon>
        <taxon>Viridiplantae</taxon>
        <taxon>Streptophyta</taxon>
        <taxon>Embryophyta</taxon>
        <taxon>Tracheophyta</taxon>
        <taxon>Spermatophyta</taxon>
        <taxon>Magnoliopsida</taxon>
        <taxon>eudicotyledons</taxon>
        <taxon>Gunneridae</taxon>
        <taxon>Pentapetalae</taxon>
        <taxon>asterids</taxon>
        <taxon>lamiids</taxon>
        <taxon>Solanales</taxon>
        <taxon>Solanaceae</taxon>
        <taxon>Solanoideae</taxon>
        <taxon>Solaneae</taxon>
        <taxon>Solanum</taxon>
    </lineage>
</organism>
<keyword evidence="1" id="KW-0472">Membrane</keyword>
<keyword evidence="1" id="KW-0812">Transmembrane</keyword>
<name>A0A0V0GTD1_SOLCH</name>
<dbReference type="EMBL" id="GEDG01033053">
    <property type="protein sequence ID" value="JAP10475.1"/>
    <property type="molecule type" value="Transcribed_RNA"/>
</dbReference>
<proteinExistence type="predicted"/>
<accession>A0A0V0GTD1</accession>